<organism evidence="2 3">
    <name type="scientific">Clostridium perfringens E str. JGS1987</name>
    <dbReference type="NCBI Taxonomy" id="451755"/>
    <lineage>
        <taxon>Bacteria</taxon>
        <taxon>Bacillati</taxon>
        <taxon>Bacillota</taxon>
        <taxon>Clostridia</taxon>
        <taxon>Eubacteriales</taxon>
        <taxon>Clostridiaceae</taxon>
        <taxon>Clostridium</taxon>
    </lineage>
</organism>
<keyword evidence="1" id="KW-0812">Transmembrane</keyword>
<reference evidence="2 3" key="1">
    <citation type="submission" date="2007-07" db="EMBL/GenBank/DDBJ databases">
        <title>Annotation of Clostridium perfringens E str. JGS1987.</title>
        <authorList>
            <person name="Paulsen I."/>
            <person name="Sebastian Y."/>
        </authorList>
    </citation>
    <scope>NUCLEOTIDE SEQUENCE [LARGE SCALE GENOMIC DNA]</scope>
    <source>
        <strain evidence="3">E str. JGS1987</strain>
    </source>
</reference>
<feature type="transmembrane region" description="Helical" evidence="1">
    <location>
        <begin position="69"/>
        <end position="92"/>
    </location>
</feature>
<protein>
    <submittedName>
        <fullName evidence="2">Uncharacterized protein</fullName>
    </submittedName>
</protein>
<evidence type="ECO:0000313" key="2">
    <source>
        <dbReference type="EMBL" id="EDT14275.1"/>
    </source>
</evidence>
<feature type="transmembrane region" description="Helical" evidence="1">
    <location>
        <begin position="98"/>
        <end position="115"/>
    </location>
</feature>
<accession>B1BVM5</accession>
<dbReference type="RefSeq" id="WP_003464960.1">
    <property type="nucleotide sequence ID" value="NZ_ABDW01000026.1"/>
</dbReference>
<evidence type="ECO:0000313" key="3">
    <source>
        <dbReference type="Proteomes" id="UP000005337"/>
    </source>
</evidence>
<proteinExistence type="predicted"/>
<dbReference type="AlphaFoldDB" id="B1BVM5"/>
<sequence>MPKKYIFYLGIFINTILVLILSLDEKMNNVSILTNIKLSIYAIIISLIFLSIYYLLLNLVQRERSFKKYLNYILLNLYSLSIFFIFYNIFFYKYSLEIGRVTEIFIVINIILILLKEKLL</sequence>
<comment type="caution">
    <text evidence="2">The sequence shown here is derived from an EMBL/GenBank/DDBJ whole genome shotgun (WGS) entry which is preliminary data.</text>
</comment>
<keyword evidence="1" id="KW-1133">Transmembrane helix</keyword>
<feature type="transmembrane region" description="Helical" evidence="1">
    <location>
        <begin position="38"/>
        <end position="57"/>
    </location>
</feature>
<dbReference type="EMBL" id="ABDW01000026">
    <property type="protein sequence ID" value="EDT14275.1"/>
    <property type="molecule type" value="Genomic_DNA"/>
</dbReference>
<feature type="transmembrane region" description="Helical" evidence="1">
    <location>
        <begin position="5"/>
        <end position="23"/>
    </location>
</feature>
<evidence type="ECO:0000256" key="1">
    <source>
        <dbReference type="SAM" id="Phobius"/>
    </source>
</evidence>
<name>B1BVM5_CLOPF</name>
<keyword evidence="1" id="KW-0472">Membrane</keyword>
<dbReference type="Proteomes" id="UP000005337">
    <property type="component" value="Unassembled WGS sequence"/>
</dbReference>
<gene>
    <name evidence="2" type="ORF">AC3_A0305</name>
</gene>